<keyword evidence="7" id="KW-0653">Protein transport</keyword>
<evidence type="ECO:0000256" key="4">
    <source>
        <dbReference type="ARBA" id="ARBA00022692"/>
    </source>
</evidence>
<evidence type="ECO:0000313" key="8">
    <source>
        <dbReference type="EMBL" id="RKX70406.1"/>
    </source>
</evidence>
<gene>
    <name evidence="8" type="ORF">DRP53_05060</name>
</gene>
<dbReference type="Gene3D" id="3.30.420.270">
    <property type="match status" value="1"/>
</dbReference>
<evidence type="ECO:0000256" key="6">
    <source>
        <dbReference type="ARBA" id="ARBA00023136"/>
    </source>
</evidence>
<proteinExistence type="inferred from homology"/>
<evidence type="ECO:0000256" key="5">
    <source>
        <dbReference type="ARBA" id="ARBA00022989"/>
    </source>
</evidence>
<comment type="caution">
    <text evidence="8">The sequence shown here is derived from an EMBL/GenBank/DDBJ whole genome shotgun (WGS) entry which is preliminary data.</text>
</comment>
<evidence type="ECO:0000313" key="9">
    <source>
        <dbReference type="Proteomes" id="UP000268469"/>
    </source>
</evidence>
<dbReference type="GO" id="GO:0015031">
    <property type="term" value="P:protein transport"/>
    <property type="evidence" value="ECO:0007669"/>
    <property type="project" value="UniProtKB-KW"/>
</dbReference>
<accession>A0A660SJX7</accession>
<keyword evidence="7" id="KW-0813">Transport</keyword>
<keyword evidence="4 7" id="KW-0812">Transmembrane</keyword>
<protein>
    <recommendedName>
        <fullName evidence="10">Biopolymer transporter ExbD</fullName>
    </recommendedName>
</protein>
<comment type="subcellular location">
    <subcellularLocation>
        <location evidence="1">Cell membrane</location>
        <topology evidence="1">Single-pass membrane protein</topology>
    </subcellularLocation>
    <subcellularLocation>
        <location evidence="7">Cell membrane</location>
        <topology evidence="7">Single-pass type II membrane protein</topology>
    </subcellularLocation>
</comment>
<sequence>MRKSLIRRAHRMPDIPMASTADIAFLLILFFMVTTVIRTATGLKVTRPLAESTERIKMRRNLVHLWIDGSGRIQIDDNLVPLNYVAERMTQKRLDNPDIVTILDVEKDLNYGLVDEVMEELKEAGAYKITFATDFLREGG</sequence>
<organism evidence="8 9">
    <name type="scientific">candidate division WOR-3 bacterium</name>
    <dbReference type="NCBI Taxonomy" id="2052148"/>
    <lineage>
        <taxon>Bacteria</taxon>
        <taxon>Bacteria division WOR-3</taxon>
    </lineage>
</organism>
<dbReference type="InterPro" id="IPR003400">
    <property type="entry name" value="ExbD"/>
</dbReference>
<dbReference type="EMBL" id="QNBE01000040">
    <property type="protein sequence ID" value="RKX70406.1"/>
    <property type="molecule type" value="Genomic_DNA"/>
</dbReference>
<reference evidence="8 9" key="1">
    <citation type="submission" date="2018-06" db="EMBL/GenBank/DDBJ databases">
        <title>Extensive metabolic versatility and redundancy in microbially diverse, dynamic hydrothermal sediments.</title>
        <authorList>
            <person name="Dombrowski N."/>
            <person name="Teske A."/>
            <person name="Baker B.J."/>
        </authorList>
    </citation>
    <scope>NUCLEOTIDE SEQUENCE [LARGE SCALE GENOMIC DNA]</scope>
    <source>
        <strain evidence="8">B36_G15</strain>
    </source>
</reference>
<evidence type="ECO:0008006" key="10">
    <source>
        <dbReference type="Google" id="ProtNLM"/>
    </source>
</evidence>
<dbReference type="GO" id="GO:0022857">
    <property type="term" value="F:transmembrane transporter activity"/>
    <property type="evidence" value="ECO:0007669"/>
    <property type="project" value="InterPro"/>
</dbReference>
<dbReference type="PANTHER" id="PTHR30558:SF3">
    <property type="entry name" value="BIOPOLYMER TRANSPORT PROTEIN EXBD-RELATED"/>
    <property type="match status" value="1"/>
</dbReference>
<name>A0A660SJX7_UNCW3</name>
<dbReference type="GO" id="GO:0005886">
    <property type="term" value="C:plasma membrane"/>
    <property type="evidence" value="ECO:0007669"/>
    <property type="project" value="UniProtKB-SubCell"/>
</dbReference>
<keyword evidence="3" id="KW-1003">Cell membrane</keyword>
<evidence type="ECO:0000256" key="1">
    <source>
        <dbReference type="ARBA" id="ARBA00004162"/>
    </source>
</evidence>
<dbReference type="PANTHER" id="PTHR30558">
    <property type="entry name" value="EXBD MEMBRANE COMPONENT OF PMF-DRIVEN MACROMOLECULE IMPORT SYSTEM"/>
    <property type="match status" value="1"/>
</dbReference>
<dbReference type="Pfam" id="PF02472">
    <property type="entry name" value="ExbD"/>
    <property type="match status" value="1"/>
</dbReference>
<evidence type="ECO:0000256" key="3">
    <source>
        <dbReference type="ARBA" id="ARBA00022475"/>
    </source>
</evidence>
<evidence type="ECO:0000256" key="2">
    <source>
        <dbReference type="ARBA" id="ARBA00005811"/>
    </source>
</evidence>
<evidence type="ECO:0000256" key="7">
    <source>
        <dbReference type="RuleBase" id="RU003879"/>
    </source>
</evidence>
<dbReference type="Proteomes" id="UP000268469">
    <property type="component" value="Unassembled WGS sequence"/>
</dbReference>
<keyword evidence="5" id="KW-1133">Transmembrane helix</keyword>
<dbReference type="AlphaFoldDB" id="A0A660SJX7"/>
<comment type="similarity">
    <text evidence="2 7">Belongs to the ExbD/TolR family.</text>
</comment>
<keyword evidence="6" id="KW-0472">Membrane</keyword>